<sequence>MKRGLQGTFKKQISDSPEPFQSFIPANLPPDPALQWTPALYQALSRADLMLGRLDGISRVLPDTNLFIYFYSRKEAVLSSQIEGTQSTLSELLLFEASELFPSHKEDLLDVSNYVAAMRHGLSRLASGFPLSLRLIREMHEILVRSGRGKHQNPGEFRVSQNWIGGTRPGNAAYVPPPVQEMKDCLNAFERFLHKGANEFPVLVQAAMLHVQFESIHPFLDGNGRLGRLLIPLLLMDRNVLVEPILYPSLFLKQNRSRYYELLQQVRFEGIWEDWIEFFLEAIAVTAEQAVQLSQRILQLFRADEETVHNGRARSRLPSVYRSMQSSPVALVAQVVRHTKLSTPTVLKALEKLRELGILDEITGRERNRIYRYTKYVAMLNEGTEL</sequence>
<dbReference type="PANTHER" id="PTHR13504:SF38">
    <property type="entry name" value="FIDO DOMAIN-CONTAINING PROTEIN"/>
    <property type="match status" value="1"/>
</dbReference>
<evidence type="ECO:0000313" key="6">
    <source>
        <dbReference type="Proteomes" id="UP000264702"/>
    </source>
</evidence>
<dbReference type="InterPro" id="IPR003812">
    <property type="entry name" value="Fido"/>
</dbReference>
<feature type="domain" description="Fido" evidence="4">
    <location>
        <begin position="131"/>
        <end position="281"/>
    </location>
</feature>
<dbReference type="Gene3D" id="1.10.3290.10">
    <property type="entry name" value="Fido-like domain"/>
    <property type="match status" value="1"/>
</dbReference>
<feature type="binding site" evidence="1">
    <location>
        <position position="217"/>
    </location>
    <ligand>
        <name>ATP</name>
        <dbReference type="ChEBI" id="CHEBI:30616"/>
    </ligand>
</feature>
<dbReference type="SUPFAM" id="SSF140931">
    <property type="entry name" value="Fic-like"/>
    <property type="match status" value="1"/>
</dbReference>
<dbReference type="InterPro" id="IPR040198">
    <property type="entry name" value="Fido_containing"/>
</dbReference>
<dbReference type="InterPro" id="IPR036597">
    <property type="entry name" value="Fido-like_dom_sf"/>
</dbReference>
<dbReference type="EMBL" id="QVQT01000004">
    <property type="protein sequence ID" value="RFU16076.1"/>
    <property type="molecule type" value="Genomic_DNA"/>
</dbReference>
<accession>A0A372IMD3</accession>
<reference evidence="5 6" key="1">
    <citation type="submission" date="2018-08" db="EMBL/GenBank/DDBJ databases">
        <title>Acidipila sp. 4G-K13, an acidobacterium isolated from forest soil.</title>
        <authorList>
            <person name="Gao Z.-H."/>
            <person name="Qiu L.-H."/>
        </authorList>
    </citation>
    <scope>NUCLEOTIDE SEQUENCE [LARGE SCALE GENOMIC DNA]</scope>
    <source>
        <strain evidence="5 6">4G-K13</strain>
    </source>
</reference>
<evidence type="ECO:0000256" key="2">
    <source>
        <dbReference type="PIRSR" id="PIRSR640198-1"/>
    </source>
</evidence>
<comment type="caution">
    <text evidence="5">The sequence shown here is derived from an EMBL/GenBank/DDBJ whole genome shotgun (WGS) entry which is preliminary data.</text>
</comment>
<keyword evidence="1" id="KW-0067">ATP-binding</keyword>
<proteinExistence type="predicted"/>
<dbReference type="OrthoDB" id="9813719at2"/>
<evidence type="ECO:0000259" key="4">
    <source>
        <dbReference type="PROSITE" id="PS51459"/>
    </source>
</evidence>
<keyword evidence="6" id="KW-1185">Reference proteome</keyword>
<feature type="binding site" evidence="1">
    <location>
        <position position="83"/>
    </location>
    <ligand>
        <name>ATP</name>
        <dbReference type="ChEBI" id="CHEBI:30616"/>
    </ligand>
</feature>
<keyword evidence="1" id="KW-0547">Nucleotide-binding</keyword>
<dbReference type="InterPro" id="IPR025758">
    <property type="entry name" value="Fic/DOC_N"/>
</dbReference>
<dbReference type="PANTHER" id="PTHR13504">
    <property type="entry name" value="FIDO DOMAIN-CONTAINING PROTEIN DDB_G0283145"/>
    <property type="match status" value="1"/>
</dbReference>
<dbReference type="Pfam" id="PF02661">
    <property type="entry name" value="Fic"/>
    <property type="match status" value="1"/>
</dbReference>
<dbReference type="InterPro" id="IPR026287">
    <property type="entry name" value="SoFic-like"/>
</dbReference>
<dbReference type="Proteomes" id="UP000264702">
    <property type="component" value="Unassembled WGS sequence"/>
</dbReference>
<dbReference type="Pfam" id="PF13784">
    <property type="entry name" value="Fic_N"/>
    <property type="match status" value="1"/>
</dbReference>
<name>A0A372IMD3_9BACT</name>
<protein>
    <submittedName>
        <fullName evidence="5">Fic family protein</fullName>
    </submittedName>
</protein>
<dbReference type="RefSeq" id="WP_117300062.1">
    <property type="nucleotide sequence ID" value="NZ_QVQT02000004.1"/>
</dbReference>
<evidence type="ECO:0000256" key="3">
    <source>
        <dbReference type="PIRSR" id="PIRSR640198-2"/>
    </source>
</evidence>
<feature type="binding site" evidence="3">
    <location>
        <begin position="259"/>
        <end position="260"/>
    </location>
    <ligand>
        <name>ATP</name>
        <dbReference type="ChEBI" id="CHEBI:30616"/>
    </ligand>
</feature>
<dbReference type="PROSITE" id="PS51459">
    <property type="entry name" value="FIDO"/>
    <property type="match status" value="1"/>
</dbReference>
<evidence type="ECO:0000256" key="1">
    <source>
        <dbReference type="PIRSR" id="PIRSR038925-1"/>
    </source>
</evidence>
<dbReference type="PIRSF" id="PIRSF038925">
    <property type="entry name" value="AMP-prot_trans"/>
    <property type="match status" value="1"/>
</dbReference>
<dbReference type="AlphaFoldDB" id="A0A372IMD3"/>
<feature type="binding site" evidence="3">
    <location>
        <begin position="221"/>
        <end position="228"/>
    </location>
    <ligand>
        <name>ATP</name>
        <dbReference type="ChEBI" id="CHEBI:30616"/>
    </ligand>
</feature>
<feature type="active site" evidence="2">
    <location>
        <position position="217"/>
    </location>
</feature>
<feature type="binding site" evidence="1">
    <location>
        <position position="259"/>
    </location>
    <ligand>
        <name>ATP</name>
        <dbReference type="ChEBI" id="CHEBI:30616"/>
    </ligand>
</feature>
<evidence type="ECO:0000313" key="5">
    <source>
        <dbReference type="EMBL" id="RFU16076.1"/>
    </source>
</evidence>
<feature type="binding site" evidence="1">
    <location>
        <begin position="222"/>
        <end position="228"/>
    </location>
    <ligand>
        <name>ATP</name>
        <dbReference type="ChEBI" id="CHEBI:30616"/>
    </ligand>
</feature>
<dbReference type="GO" id="GO:0005524">
    <property type="term" value="F:ATP binding"/>
    <property type="evidence" value="ECO:0007669"/>
    <property type="project" value="UniProtKB-KW"/>
</dbReference>
<organism evidence="5 6">
    <name type="scientific">Paracidobacterium acidisoli</name>
    <dbReference type="NCBI Taxonomy" id="2303751"/>
    <lineage>
        <taxon>Bacteria</taxon>
        <taxon>Pseudomonadati</taxon>
        <taxon>Acidobacteriota</taxon>
        <taxon>Terriglobia</taxon>
        <taxon>Terriglobales</taxon>
        <taxon>Acidobacteriaceae</taxon>
        <taxon>Paracidobacterium</taxon>
    </lineage>
</organism>
<gene>
    <name evidence="5" type="ORF">D0Y96_11665</name>
</gene>